<sequence>MIPSATVRGSVTVRFFAGAAEAAGEDQTLAEAGTVADLRAALADRYGAELERVLTQCSMMSGGGRLEEGAVIEPGATVDVLPPFAGG</sequence>
<evidence type="ECO:0000313" key="2">
    <source>
        <dbReference type="Proteomes" id="UP001172737"/>
    </source>
</evidence>
<dbReference type="CDD" id="cd17040">
    <property type="entry name" value="Ubl_MoaD_like"/>
    <property type="match status" value="1"/>
</dbReference>
<name>A0AAW7M844_9MICO</name>
<dbReference type="SUPFAM" id="SSF54285">
    <property type="entry name" value="MoaD/ThiS"/>
    <property type="match status" value="1"/>
</dbReference>
<protein>
    <submittedName>
        <fullName evidence="1">MoaD/ThiS family protein</fullName>
    </submittedName>
</protein>
<dbReference type="Pfam" id="PF02597">
    <property type="entry name" value="ThiS"/>
    <property type="match status" value="1"/>
</dbReference>
<dbReference type="RefSeq" id="WP_301120251.1">
    <property type="nucleotide sequence ID" value="NZ_JAUHPX010000001.1"/>
</dbReference>
<dbReference type="Gene3D" id="3.10.20.30">
    <property type="match status" value="1"/>
</dbReference>
<dbReference type="AlphaFoldDB" id="A0AAW7M844"/>
<reference evidence="1" key="1">
    <citation type="submission" date="2023-06" db="EMBL/GenBank/DDBJ databases">
        <title>Sysu t00039.</title>
        <authorList>
            <person name="Gao L."/>
            <person name="Fang B.-Z."/>
            <person name="Li W.-J."/>
        </authorList>
    </citation>
    <scope>NUCLEOTIDE SEQUENCE</scope>
    <source>
        <strain evidence="1">SYSU T00039</strain>
    </source>
</reference>
<evidence type="ECO:0000313" key="1">
    <source>
        <dbReference type="EMBL" id="MDN4487061.1"/>
    </source>
</evidence>
<accession>A0AAW7M844</accession>
<dbReference type="EMBL" id="JAUHPX010000001">
    <property type="protein sequence ID" value="MDN4487061.1"/>
    <property type="molecule type" value="Genomic_DNA"/>
</dbReference>
<comment type="caution">
    <text evidence="1">The sequence shown here is derived from an EMBL/GenBank/DDBJ whole genome shotgun (WGS) entry which is preliminary data.</text>
</comment>
<keyword evidence="2" id="KW-1185">Reference proteome</keyword>
<dbReference type="InterPro" id="IPR003749">
    <property type="entry name" value="ThiS/MoaD-like"/>
</dbReference>
<dbReference type="Proteomes" id="UP001172737">
    <property type="component" value="Unassembled WGS sequence"/>
</dbReference>
<dbReference type="InterPro" id="IPR016155">
    <property type="entry name" value="Mopterin_synth/thiamin_S_b"/>
</dbReference>
<proteinExistence type="predicted"/>
<dbReference type="InterPro" id="IPR012675">
    <property type="entry name" value="Beta-grasp_dom_sf"/>
</dbReference>
<gene>
    <name evidence="1" type="ORF">QQX10_02655</name>
</gene>
<organism evidence="1 2">
    <name type="scientific">Demequina lignilytica</name>
    <dbReference type="NCBI Taxonomy" id="3051663"/>
    <lineage>
        <taxon>Bacteria</taxon>
        <taxon>Bacillati</taxon>
        <taxon>Actinomycetota</taxon>
        <taxon>Actinomycetes</taxon>
        <taxon>Micrococcales</taxon>
        <taxon>Demequinaceae</taxon>
        <taxon>Demequina</taxon>
    </lineage>
</organism>